<keyword evidence="2" id="KW-0378">Hydrolase</keyword>
<dbReference type="RefSeq" id="WP_252822318.1">
    <property type="nucleotide sequence ID" value="NZ_JAMXQS010000010.1"/>
</dbReference>
<evidence type="ECO:0000256" key="2">
    <source>
        <dbReference type="ARBA" id="ARBA00022801"/>
    </source>
</evidence>
<dbReference type="Gene3D" id="3.40.800.10">
    <property type="entry name" value="Ureohydrolase domain"/>
    <property type="match status" value="1"/>
</dbReference>
<dbReference type="InterPro" id="IPR023696">
    <property type="entry name" value="Ureohydrolase_dom_sf"/>
</dbReference>
<dbReference type="PANTHER" id="PTHR11358:SF26">
    <property type="entry name" value="GUANIDINO ACID HYDROLASE, MITOCHONDRIAL"/>
    <property type="match status" value="1"/>
</dbReference>
<gene>
    <name evidence="4" type="ORF">NGM99_20195</name>
</gene>
<protein>
    <submittedName>
        <fullName evidence="4">Arginase family protein</fullName>
    </submittedName>
</protein>
<evidence type="ECO:0000313" key="4">
    <source>
        <dbReference type="EMBL" id="MCO6052112.1"/>
    </source>
</evidence>
<comment type="similarity">
    <text evidence="3">Belongs to the arginase family.</text>
</comment>
<keyword evidence="5" id="KW-1185">Reference proteome</keyword>
<name>A0ABT1CBB0_9HYPH</name>
<comment type="caution">
    <text evidence="4">The sequence shown here is derived from an EMBL/GenBank/DDBJ whole genome shotgun (WGS) entry which is preliminary data.</text>
</comment>
<dbReference type="PROSITE" id="PS51409">
    <property type="entry name" value="ARGINASE_2"/>
    <property type="match status" value="1"/>
</dbReference>
<dbReference type="Proteomes" id="UP001205906">
    <property type="component" value="Unassembled WGS sequence"/>
</dbReference>
<dbReference type="Pfam" id="PF00491">
    <property type="entry name" value="Arginase"/>
    <property type="match status" value="1"/>
</dbReference>
<keyword evidence="1" id="KW-0479">Metal-binding</keyword>
<dbReference type="InterPro" id="IPR006035">
    <property type="entry name" value="Ureohydrolase"/>
</dbReference>
<dbReference type="EMBL" id="JAMXQS010000010">
    <property type="protein sequence ID" value="MCO6052112.1"/>
    <property type="molecule type" value="Genomic_DNA"/>
</dbReference>
<evidence type="ECO:0000256" key="1">
    <source>
        <dbReference type="ARBA" id="ARBA00022723"/>
    </source>
</evidence>
<reference evidence="4 5" key="1">
    <citation type="submission" date="2022-06" db="EMBL/GenBank/DDBJ databases">
        <title>Mesorhizobium sp. strain RP14 Genome sequencing and assembly.</title>
        <authorList>
            <person name="Kim I."/>
        </authorList>
    </citation>
    <scope>NUCLEOTIDE SEQUENCE [LARGE SCALE GENOMIC DNA]</scope>
    <source>
        <strain evidence="5">RP14(2022)</strain>
    </source>
</reference>
<accession>A0ABT1CBB0</accession>
<evidence type="ECO:0000256" key="3">
    <source>
        <dbReference type="PROSITE-ProRule" id="PRU00742"/>
    </source>
</evidence>
<dbReference type="PANTHER" id="PTHR11358">
    <property type="entry name" value="ARGINASE/AGMATINASE"/>
    <property type="match status" value="1"/>
</dbReference>
<dbReference type="SUPFAM" id="SSF52768">
    <property type="entry name" value="Arginase/deacetylase"/>
    <property type="match status" value="1"/>
</dbReference>
<sequence length="316" mass="33527">MTESSTAIEFNTPRWPFFGASLAAGAEGCDAAIFGAPHGTPYPEIDNRPYASAADTLRHALHADADWAGHWNWDFDAPMLGDNGFRLLDLGDLRTAPGEGEANRDLIEQAVRKILDVGAVPIMIGGDDSVPIPFISAFSDQAPLTILQIDAHIDWREERRGEPLGFSSTMRRASEMSHVTKIVQVGMRGLGSARREEVEAAKAWGVEFIPARDVHTKGIAAVLDLLPEGGNVLVTLDCDALDPAIMPAVAGPAPGGLTYDQVTGLIAGTVKRGKLVGFAMVEFVAERDHHGVGALTAANVLVNVIGSLAKVHSPKG</sequence>
<evidence type="ECO:0000313" key="5">
    <source>
        <dbReference type="Proteomes" id="UP001205906"/>
    </source>
</evidence>
<organism evidence="4 5">
    <name type="scientific">Mesorhizobium liriopis</name>
    <dbReference type="NCBI Taxonomy" id="2953882"/>
    <lineage>
        <taxon>Bacteria</taxon>
        <taxon>Pseudomonadati</taxon>
        <taxon>Pseudomonadota</taxon>
        <taxon>Alphaproteobacteria</taxon>
        <taxon>Hyphomicrobiales</taxon>
        <taxon>Phyllobacteriaceae</taxon>
        <taxon>Mesorhizobium</taxon>
    </lineage>
</organism>
<proteinExistence type="inferred from homology"/>